<dbReference type="GO" id="GO:0005737">
    <property type="term" value="C:cytoplasm"/>
    <property type="evidence" value="ECO:0007669"/>
    <property type="project" value="UniProtKB-SubCell"/>
</dbReference>
<dbReference type="PANTHER" id="PTHR34266">
    <property type="entry name" value="THIAZOLE SYNTHASE"/>
    <property type="match status" value="1"/>
</dbReference>
<feature type="binding site" evidence="8">
    <location>
        <position position="237"/>
    </location>
    <ligand>
        <name>1-deoxy-D-xylulose 5-phosphate</name>
        <dbReference type="ChEBI" id="CHEBI:57792"/>
    </ligand>
</feature>
<comment type="pathway">
    <text evidence="2 8">Cofactor biosynthesis; thiamine diphosphate biosynthesis.</text>
</comment>
<dbReference type="InterPro" id="IPR033983">
    <property type="entry name" value="Thiazole_synthase_ThiG"/>
</dbReference>
<evidence type="ECO:0000256" key="6">
    <source>
        <dbReference type="ARBA" id="ARBA00023270"/>
    </source>
</evidence>
<feature type="binding site" evidence="8">
    <location>
        <begin position="268"/>
        <end position="269"/>
    </location>
    <ligand>
        <name>1-deoxy-D-xylulose 5-phosphate</name>
        <dbReference type="ChEBI" id="CHEBI:57792"/>
    </ligand>
</feature>
<dbReference type="CDD" id="cd04728">
    <property type="entry name" value="ThiG"/>
    <property type="match status" value="1"/>
</dbReference>
<protein>
    <recommendedName>
        <fullName evidence="3 8">Thiazole synthase</fullName>
        <ecNumber evidence="3 8">2.8.1.10</ecNumber>
    </recommendedName>
</protein>
<feature type="active site" description="Schiff-base intermediate with DXP" evidence="8">
    <location>
        <position position="176"/>
    </location>
</feature>
<dbReference type="PANTHER" id="PTHR34266:SF2">
    <property type="entry name" value="THIAZOLE SYNTHASE"/>
    <property type="match status" value="1"/>
</dbReference>
<evidence type="ECO:0000256" key="7">
    <source>
        <dbReference type="ARBA" id="ARBA00049897"/>
    </source>
</evidence>
<evidence type="ECO:0000313" key="11">
    <source>
        <dbReference type="Proteomes" id="UP000503447"/>
    </source>
</evidence>
<feature type="binding site" evidence="8">
    <location>
        <begin position="290"/>
        <end position="291"/>
    </location>
    <ligand>
        <name>1-deoxy-D-xylulose 5-phosphate</name>
        <dbReference type="ChEBI" id="CHEBI:57792"/>
    </ligand>
</feature>
<dbReference type="KEGG" id="ftj:FTUN_4987"/>
<dbReference type="RefSeq" id="WP_171472784.1">
    <property type="nucleotide sequence ID" value="NZ_CP053452.2"/>
</dbReference>
<dbReference type="GO" id="GO:0009229">
    <property type="term" value="P:thiamine diphosphate biosynthetic process"/>
    <property type="evidence" value="ECO:0007669"/>
    <property type="project" value="UniProtKB-UniRule"/>
</dbReference>
<dbReference type="InterPro" id="IPR010035">
    <property type="entry name" value="Thi_S"/>
</dbReference>
<dbReference type="InterPro" id="IPR013785">
    <property type="entry name" value="Aldolase_TIM"/>
</dbReference>
<evidence type="ECO:0000256" key="2">
    <source>
        <dbReference type="ARBA" id="ARBA00004948"/>
    </source>
</evidence>
<dbReference type="SUPFAM" id="SSF54285">
    <property type="entry name" value="MoaD/ThiS"/>
    <property type="match status" value="1"/>
</dbReference>
<evidence type="ECO:0000256" key="4">
    <source>
        <dbReference type="ARBA" id="ARBA00022679"/>
    </source>
</evidence>
<comment type="subcellular location">
    <subcellularLocation>
        <location evidence="8">Cytoplasm</location>
    </subcellularLocation>
</comment>
<dbReference type="EC" id="2.8.1.10" evidence="3 8"/>
<dbReference type="Proteomes" id="UP000503447">
    <property type="component" value="Chromosome"/>
</dbReference>
<keyword evidence="8" id="KW-0963">Cytoplasm</keyword>
<evidence type="ECO:0000259" key="9">
    <source>
        <dbReference type="Pfam" id="PF05690"/>
    </source>
</evidence>
<dbReference type="Gene3D" id="3.20.20.70">
    <property type="entry name" value="Aldolase class I"/>
    <property type="match status" value="1"/>
</dbReference>
<comment type="function">
    <text evidence="1 8">Catalyzes the rearrangement of 1-deoxy-D-xylulose 5-phosphate (DXP) to produce the thiazole phosphate moiety of thiamine. Sulfur is provided by the thiocarboxylate moiety of the carrier protein ThiS. In vitro, sulfur can be provided by H(2)S.</text>
</comment>
<dbReference type="InterPro" id="IPR012675">
    <property type="entry name" value="Beta-grasp_dom_sf"/>
</dbReference>
<evidence type="ECO:0000256" key="8">
    <source>
        <dbReference type="HAMAP-Rule" id="MF_00443"/>
    </source>
</evidence>
<dbReference type="InterPro" id="IPR016155">
    <property type="entry name" value="Mopterin_synth/thiamin_S_b"/>
</dbReference>
<keyword evidence="11" id="KW-1185">Reference proteome</keyword>
<dbReference type="InterPro" id="IPR008867">
    <property type="entry name" value="ThiG"/>
</dbReference>
<comment type="subunit">
    <text evidence="8">Homotetramer. Forms heterodimers with either ThiH or ThiS.</text>
</comment>
<dbReference type="Gene3D" id="3.10.20.30">
    <property type="match status" value="1"/>
</dbReference>
<dbReference type="EMBL" id="CP053452">
    <property type="protein sequence ID" value="QJW97413.1"/>
    <property type="molecule type" value="Genomic_DNA"/>
</dbReference>
<dbReference type="UniPathway" id="UPA00060"/>
<accession>A0A6M5YW32</accession>
<name>A0A6M5YW32_9BACT</name>
<proteinExistence type="inferred from homology"/>
<comment type="catalytic activity">
    <reaction evidence="7 8">
        <text>[ThiS sulfur-carrier protein]-C-terminal-Gly-aminoethanethioate + 2-iminoacetate + 1-deoxy-D-xylulose 5-phosphate = [ThiS sulfur-carrier protein]-C-terminal Gly-Gly + 2-[(2R,5Z)-2-carboxy-4-methylthiazol-5(2H)-ylidene]ethyl phosphate + 2 H2O + H(+)</text>
        <dbReference type="Rhea" id="RHEA:26297"/>
        <dbReference type="Rhea" id="RHEA-COMP:12909"/>
        <dbReference type="Rhea" id="RHEA-COMP:19908"/>
        <dbReference type="ChEBI" id="CHEBI:15377"/>
        <dbReference type="ChEBI" id="CHEBI:15378"/>
        <dbReference type="ChEBI" id="CHEBI:57792"/>
        <dbReference type="ChEBI" id="CHEBI:62899"/>
        <dbReference type="ChEBI" id="CHEBI:77846"/>
        <dbReference type="ChEBI" id="CHEBI:90778"/>
        <dbReference type="ChEBI" id="CHEBI:232372"/>
        <dbReference type="EC" id="2.8.1.10"/>
    </reaction>
</comment>
<dbReference type="AlphaFoldDB" id="A0A6M5YW32"/>
<dbReference type="NCBIfam" id="TIGR01683">
    <property type="entry name" value="thiS"/>
    <property type="match status" value="1"/>
</dbReference>
<keyword evidence="4 8" id="KW-0808">Transferase</keyword>
<feature type="domain" description="Thiazole synthase ThiG" evidence="9">
    <location>
        <begin position="79"/>
        <end position="333"/>
    </location>
</feature>
<gene>
    <name evidence="8" type="primary">thiG</name>
    <name evidence="10" type="ORF">FTUN_4987</name>
</gene>
<reference evidence="11" key="1">
    <citation type="submission" date="2020-05" db="EMBL/GenBank/DDBJ databases">
        <title>Frigoriglobus tundricola gen. nov., sp. nov., a psychrotolerant cellulolytic planctomycete of the family Gemmataceae with two divergent copies of 16S rRNA gene.</title>
        <authorList>
            <person name="Kulichevskaya I.S."/>
            <person name="Ivanova A.A."/>
            <person name="Naumoff D.G."/>
            <person name="Beletsky A.V."/>
            <person name="Rijpstra W.I.C."/>
            <person name="Sinninghe Damste J.S."/>
            <person name="Mardanov A.V."/>
            <person name="Ravin N.V."/>
            <person name="Dedysh S.N."/>
        </authorList>
    </citation>
    <scope>NUCLEOTIDE SEQUENCE [LARGE SCALE GENOMIC DNA]</scope>
    <source>
        <strain evidence="11">PL17</strain>
    </source>
</reference>
<evidence type="ECO:0000256" key="3">
    <source>
        <dbReference type="ARBA" id="ARBA00011960"/>
    </source>
</evidence>
<sequence length="344" mass="36655">MPTITLNDERQTFPDPITVADLLARLGKDARKLAVEVNRAVVPRTEHAARRLSDGDAVEIVTLVGGGSGPPADAPLKVGPFTFRSRLFTGTGKYASYDLMSQCMAASGCEVTTVAVRRERLIDKDGRSILDFLDLKTLTILPNTAGCFSAEDAVRHARLARELLTNLENPGAGWVKLECLADKRTLLPDPIDTLKATEQLVKDGFTVLVYTSDDPVLAKRLKEAGAASVMPAGSPIGSGQGILNPNNIRICLEYLKENDPDYPVIVDAGVGTASDVSAAMELGCDGVLLNTAIASARDPLRMAWAMRYATDAGRLAHLAGRIPKRLYANASSPTEGLIATSGVK</sequence>
<dbReference type="InterPro" id="IPR003749">
    <property type="entry name" value="ThiS/MoaD-like"/>
</dbReference>
<dbReference type="Pfam" id="PF05690">
    <property type="entry name" value="ThiG"/>
    <property type="match status" value="1"/>
</dbReference>
<dbReference type="GO" id="GO:1990107">
    <property type="term" value="F:thiazole synthase activity"/>
    <property type="evidence" value="ECO:0007669"/>
    <property type="project" value="UniProtKB-EC"/>
</dbReference>
<evidence type="ECO:0000256" key="1">
    <source>
        <dbReference type="ARBA" id="ARBA00002834"/>
    </source>
</evidence>
<evidence type="ECO:0000256" key="5">
    <source>
        <dbReference type="ARBA" id="ARBA00022977"/>
    </source>
</evidence>
<keyword evidence="5 8" id="KW-0784">Thiamine biosynthesis</keyword>
<comment type="similarity">
    <text evidence="8">Belongs to the ThiG family.</text>
</comment>
<dbReference type="SUPFAM" id="SSF110399">
    <property type="entry name" value="ThiG-like"/>
    <property type="match status" value="1"/>
</dbReference>
<dbReference type="HAMAP" id="MF_00443">
    <property type="entry name" value="ThiG"/>
    <property type="match status" value="1"/>
</dbReference>
<dbReference type="Pfam" id="PF02597">
    <property type="entry name" value="ThiS"/>
    <property type="match status" value="1"/>
</dbReference>
<evidence type="ECO:0000313" key="10">
    <source>
        <dbReference type="EMBL" id="QJW97413.1"/>
    </source>
</evidence>
<keyword evidence="6 8" id="KW-0704">Schiff base</keyword>
<dbReference type="CDD" id="cd00565">
    <property type="entry name" value="Ubl_ThiS"/>
    <property type="match status" value="1"/>
</dbReference>
<organism evidence="10 11">
    <name type="scientific">Frigoriglobus tundricola</name>
    <dbReference type="NCBI Taxonomy" id="2774151"/>
    <lineage>
        <taxon>Bacteria</taxon>
        <taxon>Pseudomonadati</taxon>
        <taxon>Planctomycetota</taxon>
        <taxon>Planctomycetia</taxon>
        <taxon>Gemmatales</taxon>
        <taxon>Gemmataceae</taxon>
        <taxon>Frigoriglobus</taxon>
    </lineage>
</organism>